<evidence type="ECO:0000256" key="1">
    <source>
        <dbReference type="SAM" id="MobiDB-lite"/>
    </source>
</evidence>
<reference evidence="4" key="1">
    <citation type="submission" date="2016-06" db="UniProtKB">
        <authorList>
            <consortium name="WormBaseParasite"/>
        </authorList>
    </citation>
    <scope>IDENTIFICATION</scope>
</reference>
<gene>
    <name evidence="2" type="ORF">SSLN_LOCUS13177</name>
</gene>
<dbReference type="EMBL" id="UYSU01037866">
    <property type="protein sequence ID" value="VDL99562.1"/>
    <property type="molecule type" value="Genomic_DNA"/>
</dbReference>
<evidence type="ECO:0000313" key="2">
    <source>
        <dbReference type="EMBL" id="VDL99562.1"/>
    </source>
</evidence>
<feature type="compositionally biased region" description="Polar residues" evidence="1">
    <location>
        <begin position="145"/>
        <end position="158"/>
    </location>
</feature>
<accession>A0A183T9M9</accession>
<keyword evidence="3" id="KW-1185">Reference proteome</keyword>
<organism evidence="4">
    <name type="scientific">Schistocephalus solidus</name>
    <name type="common">Tapeworm</name>
    <dbReference type="NCBI Taxonomy" id="70667"/>
    <lineage>
        <taxon>Eukaryota</taxon>
        <taxon>Metazoa</taxon>
        <taxon>Spiralia</taxon>
        <taxon>Lophotrochozoa</taxon>
        <taxon>Platyhelminthes</taxon>
        <taxon>Cestoda</taxon>
        <taxon>Eucestoda</taxon>
        <taxon>Diphyllobothriidea</taxon>
        <taxon>Diphyllobothriidae</taxon>
        <taxon>Schistocephalus</taxon>
    </lineage>
</organism>
<dbReference type="WBParaSite" id="SSLN_0001368001-mRNA-1">
    <property type="protein sequence ID" value="SSLN_0001368001-mRNA-1"/>
    <property type="gene ID" value="SSLN_0001368001"/>
</dbReference>
<sequence length="158" mass="17651">MIYDPILLSSLFSYLQSNAYANESFTDLEARILENFVDGISLPEIRRQFLRDPPTSSIKVALDIARREEAIYTACTFVLVSSPSTFGCDQAPAAIQDSSVDIFAMGQRQSCDIGKQTAQWQWGPPQLTPPWRSSPQPQTPWRGPPQQTSPWRSSPQSA</sequence>
<evidence type="ECO:0000313" key="4">
    <source>
        <dbReference type="WBParaSite" id="SSLN_0001368001-mRNA-1"/>
    </source>
</evidence>
<name>A0A183T9M9_SCHSO</name>
<dbReference type="AlphaFoldDB" id="A0A183T9M9"/>
<dbReference type="Proteomes" id="UP000275846">
    <property type="component" value="Unassembled WGS sequence"/>
</dbReference>
<evidence type="ECO:0000313" key="3">
    <source>
        <dbReference type="Proteomes" id="UP000275846"/>
    </source>
</evidence>
<protein>
    <submittedName>
        <fullName evidence="4">HTH_Tnp_Tc3_1 domain-containing protein</fullName>
    </submittedName>
</protein>
<feature type="region of interest" description="Disordered" evidence="1">
    <location>
        <begin position="114"/>
        <end position="158"/>
    </location>
</feature>
<reference evidence="2 3" key="2">
    <citation type="submission" date="2018-11" db="EMBL/GenBank/DDBJ databases">
        <authorList>
            <consortium name="Pathogen Informatics"/>
        </authorList>
    </citation>
    <scope>NUCLEOTIDE SEQUENCE [LARGE SCALE GENOMIC DNA]</scope>
    <source>
        <strain evidence="2 3">NST_G2</strain>
    </source>
</reference>
<proteinExistence type="predicted"/>